<evidence type="ECO:0000256" key="5">
    <source>
        <dbReference type="ARBA" id="ARBA00023242"/>
    </source>
</evidence>
<dbReference type="InterPro" id="IPR025830">
    <property type="entry name" value="DNA_bnd_dom_ovate"/>
</dbReference>
<evidence type="ECO:0000256" key="2">
    <source>
        <dbReference type="ARBA" id="ARBA00022491"/>
    </source>
</evidence>
<accession>A0ABD1TAW7</accession>
<dbReference type="InterPro" id="IPR006458">
    <property type="entry name" value="Ovate_C"/>
</dbReference>
<sequence>MGNFRFKLSDMIPNAWFYRLKYMSRTRNQKNTHPTKKNHRGTAAAPLPEPPKQRPPTPDPCDQRKSYHFTRDLTFHSNSPTKTAVNYSEPPRKSNRTKRSTKKTRVSAGCSCRASLESIPDSTLEEYLNLNIDSLSEHEPVLPQFSSDRSLTQATLSTSCKCKNQNDIIFDLDEKPIHAKSELDLPPIITRSSKVRDTAIKIHGVSEKFEERNAYESLSVKAMKDDTLSTDSKEQRTNSFRKSTVYSPGLKLRHRNSPRIGRRNIPGRKSVSSTSSSSSWKSASENFAVVKSSQDPQKDFRESMVEMIVENNIRASKDLEELLACYLSLNSDEYHDMIIKVFKQIWFDTIRLK</sequence>
<comment type="caution">
    <text evidence="9">The sequence shown here is derived from an EMBL/GenBank/DDBJ whole genome shotgun (WGS) entry which is preliminary data.</text>
</comment>
<feature type="compositionally biased region" description="Low complexity" evidence="7">
    <location>
        <begin position="270"/>
        <end position="279"/>
    </location>
</feature>
<name>A0ABD1TAW7_9LAMI</name>
<evidence type="ECO:0000256" key="7">
    <source>
        <dbReference type="SAM" id="MobiDB-lite"/>
    </source>
</evidence>
<feature type="compositionally biased region" description="Polar residues" evidence="7">
    <location>
        <begin position="75"/>
        <end position="86"/>
    </location>
</feature>
<comment type="function">
    <text evidence="6">Transcriptional repressor that regulates multiple aspects of plant growth and development.</text>
</comment>
<evidence type="ECO:0000259" key="8">
    <source>
        <dbReference type="PROSITE" id="PS51754"/>
    </source>
</evidence>
<dbReference type="InterPro" id="IPR038933">
    <property type="entry name" value="Ovate"/>
</dbReference>
<proteinExistence type="predicted"/>
<dbReference type="EMBL" id="JBFOLJ010000009">
    <property type="protein sequence ID" value="KAL2509801.1"/>
    <property type="molecule type" value="Genomic_DNA"/>
</dbReference>
<keyword evidence="10" id="KW-1185">Reference proteome</keyword>
<keyword evidence="3 6" id="KW-0805">Transcription regulation</keyword>
<evidence type="ECO:0000256" key="4">
    <source>
        <dbReference type="ARBA" id="ARBA00023163"/>
    </source>
</evidence>
<feature type="compositionally biased region" description="Basic residues" evidence="7">
    <location>
        <begin position="93"/>
        <end position="105"/>
    </location>
</feature>
<dbReference type="PROSITE" id="PS51754">
    <property type="entry name" value="OVATE"/>
    <property type="match status" value="1"/>
</dbReference>
<dbReference type="Pfam" id="PF04844">
    <property type="entry name" value="Ovate"/>
    <property type="match status" value="1"/>
</dbReference>
<feature type="compositionally biased region" description="Basic residues" evidence="7">
    <location>
        <begin position="251"/>
        <end position="266"/>
    </location>
</feature>
<feature type="domain" description="OVATE" evidence="8">
    <location>
        <begin position="289"/>
        <end position="348"/>
    </location>
</feature>
<dbReference type="PANTHER" id="PTHR33057">
    <property type="entry name" value="TRANSCRIPTION REPRESSOR OFP7-RELATED"/>
    <property type="match status" value="1"/>
</dbReference>
<dbReference type="AlphaFoldDB" id="A0ABD1TAW7"/>
<feature type="compositionally biased region" description="Pro residues" evidence="7">
    <location>
        <begin position="47"/>
        <end position="59"/>
    </location>
</feature>
<keyword evidence="5 6" id="KW-0539">Nucleus</keyword>
<dbReference type="PANTHER" id="PTHR33057:SF151">
    <property type="entry name" value="TRANSCRIPTION REPRESSOR OFP1"/>
    <property type="match status" value="1"/>
</dbReference>
<organism evidence="9 10">
    <name type="scientific">Forsythia ovata</name>
    <dbReference type="NCBI Taxonomy" id="205694"/>
    <lineage>
        <taxon>Eukaryota</taxon>
        <taxon>Viridiplantae</taxon>
        <taxon>Streptophyta</taxon>
        <taxon>Embryophyta</taxon>
        <taxon>Tracheophyta</taxon>
        <taxon>Spermatophyta</taxon>
        <taxon>Magnoliopsida</taxon>
        <taxon>eudicotyledons</taxon>
        <taxon>Gunneridae</taxon>
        <taxon>Pentapetalae</taxon>
        <taxon>asterids</taxon>
        <taxon>lamiids</taxon>
        <taxon>Lamiales</taxon>
        <taxon>Oleaceae</taxon>
        <taxon>Forsythieae</taxon>
        <taxon>Forsythia</taxon>
    </lineage>
</organism>
<reference evidence="10" key="1">
    <citation type="submission" date="2024-07" db="EMBL/GenBank/DDBJ databases">
        <title>Two chromosome-level genome assemblies of Korean endemic species Abeliophyllum distichum and Forsythia ovata (Oleaceae).</title>
        <authorList>
            <person name="Jang H."/>
        </authorList>
    </citation>
    <scope>NUCLEOTIDE SEQUENCE [LARGE SCALE GENOMIC DNA]</scope>
</reference>
<feature type="region of interest" description="Disordered" evidence="7">
    <location>
        <begin position="247"/>
        <end position="279"/>
    </location>
</feature>
<feature type="compositionally biased region" description="Basic and acidic residues" evidence="7">
    <location>
        <begin position="61"/>
        <end position="74"/>
    </location>
</feature>
<gene>
    <name evidence="9" type="ORF">Fot_33448</name>
</gene>
<dbReference type="GO" id="GO:0005634">
    <property type="term" value="C:nucleus"/>
    <property type="evidence" value="ECO:0007669"/>
    <property type="project" value="UniProtKB-SubCell"/>
</dbReference>
<evidence type="ECO:0000256" key="6">
    <source>
        <dbReference type="RuleBase" id="RU367028"/>
    </source>
</evidence>
<dbReference type="Pfam" id="PF13724">
    <property type="entry name" value="DNA_binding_2"/>
    <property type="match status" value="1"/>
</dbReference>
<feature type="compositionally biased region" description="Basic residues" evidence="7">
    <location>
        <begin position="27"/>
        <end position="40"/>
    </location>
</feature>
<protein>
    <recommendedName>
        <fullName evidence="6">Transcription repressor</fullName>
    </recommendedName>
    <alternativeName>
        <fullName evidence="6">Ovate family protein</fullName>
    </alternativeName>
</protein>
<evidence type="ECO:0000313" key="10">
    <source>
        <dbReference type="Proteomes" id="UP001604277"/>
    </source>
</evidence>
<keyword evidence="2 6" id="KW-0678">Repressor</keyword>
<dbReference type="Proteomes" id="UP001604277">
    <property type="component" value="Unassembled WGS sequence"/>
</dbReference>
<dbReference type="GO" id="GO:0045892">
    <property type="term" value="P:negative regulation of DNA-templated transcription"/>
    <property type="evidence" value="ECO:0007669"/>
    <property type="project" value="UniProtKB-UniRule"/>
</dbReference>
<dbReference type="NCBIfam" id="TIGR01568">
    <property type="entry name" value="A_thal_3678"/>
    <property type="match status" value="1"/>
</dbReference>
<feature type="region of interest" description="Disordered" evidence="7">
    <location>
        <begin position="27"/>
        <end position="105"/>
    </location>
</feature>
<evidence type="ECO:0000256" key="1">
    <source>
        <dbReference type="ARBA" id="ARBA00004123"/>
    </source>
</evidence>
<evidence type="ECO:0000313" key="9">
    <source>
        <dbReference type="EMBL" id="KAL2509801.1"/>
    </source>
</evidence>
<keyword evidence="4 6" id="KW-0804">Transcription</keyword>
<comment type="subcellular location">
    <subcellularLocation>
        <location evidence="1 6">Nucleus</location>
    </subcellularLocation>
</comment>
<evidence type="ECO:0000256" key="3">
    <source>
        <dbReference type="ARBA" id="ARBA00023015"/>
    </source>
</evidence>